<evidence type="ECO:0000256" key="1">
    <source>
        <dbReference type="ARBA" id="ARBA00023125"/>
    </source>
</evidence>
<accession>A0A1V8ZZ14</accession>
<organism evidence="3 4">
    <name type="scientific">Saccharomonospora piscinae</name>
    <dbReference type="NCBI Taxonomy" id="687388"/>
    <lineage>
        <taxon>Bacteria</taxon>
        <taxon>Bacillati</taxon>
        <taxon>Actinomycetota</taxon>
        <taxon>Actinomycetes</taxon>
        <taxon>Pseudonocardiales</taxon>
        <taxon>Pseudonocardiaceae</taxon>
        <taxon>Saccharomonospora</taxon>
    </lineage>
</organism>
<sequence length="382" mass="41312">MHKIGTSIRRLRRWRGLTLEQAAGLAGITKGYLSKIENGRVAVDRRSTLVAIADALRVSLVDITGDGLEIRDPDADSTVPAIRTALLDSDFDDSPPRGELSALLADTQLVAAMRQANEMAETGRRLPPLITALHTHARHAEALRALVSVAHTTSLLVKGLGAPDLAWIAADRGHEAAQRLGEPHWIALAAFARTQAHSGLGAHRRAGALARQALEIAPDDAVDVRGALTLTTAFVDSVVGDDPAAALDEAEGLAGHVADGNRHHLLFTPANVVLWRMSTALEQGDYASAATLAESIHPSDLEINSRRTTYFIDYARALWGLRRPDEQVVELLKQAERIGPVRARSNAFVREIVFTMVERSRQQAVAREARGLASRMGLLKSR</sequence>
<name>A0A1V8ZZ14_SACPI</name>
<evidence type="ECO:0000313" key="3">
    <source>
        <dbReference type="EMBL" id="OQO90036.1"/>
    </source>
</evidence>
<evidence type="ECO:0000313" key="4">
    <source>
        <dbReference type="Proteomes" id="UP000192591"/>
    </source>
</evidence>
<dbReference type="CDD" id="cd00093">
    <property type="entry name" value="HTH_XRE"/>
    <property type="match status" value="1"/>
</dbReference>
<dbReference type="RefSeq" id="WP_081194409.1">
    <property type="nucleotide sequence ID" value="NZ_MWIH01000008.1"/>
</dbReference>
<keyword evidence="4" id="KW-1185">Reference proteome</keyword>
<dbReference type="PANTHER" id="PTHR46797:SF1">
    <property type="entry name" value="METHYLPHOSPHONATE SYNTHASE"/>
    <property type="match status" value="1"/>
</dbReference>
<gene>
    <name evidence="3" type="ORF">B1813_19625</name>
</gene>
<proteinExistence type="predicted"/>
<dbReference type="Proteomes" id="UP000192591">
    <property type="component" value="Unassembled WGS sequence"/>
</dbReference>
<protein>
    <submittedName>
        <fullName evidence="3">Transcriptional regulator</fullName>
    </submittedName>
</protein>
<dbReference type="Gene3D" id="1.10.260.40">
    <property type="entry name" value="lambda repressor-like DNA-binding domains"/>
    <property type="match status" value="1"/>
</dbReference>
<dbReference type="GO" id="GO:0003700">
    <property type="term" value="F:DNA-binding transcription factor activity"/>
    <property type="evidence" value="ECO:0007669"/>
    <property type="project" value="TreeGrafter"/>
</dbReference>
<dbReference type="SMART" id="SM00530">
    <property type="entry name" value="HTH_XRE"/>
    <property type="match status" value="1"/>
</dbReference>
<keyword evidence="1" id="KW-0238">DNA-binding</keyword>
<dbReference type="EMBL" id="MWIH01000008">
    <property type="protein sequence ID" value="OQO90036.1"/>
    <property type="molecule type" value="Genomic_DNA"/>
</dbReference>
<dbReference type="SUPFAM" id="SSF47413">
    <property type="entry name" value="lambda repressor-like DNA-binding domains"/>
    <property type="match status" value="1"/>
</dbReference>
<feature type="domain" description="HTH cro/C1-type" evidence="2">
    <location>
        <begin position="8"/>
        <end position="63"/>
    </location>
</feature>
<dbReference type="InterPro" id="IPR001387">
    <property type="entry name" value="Cro/C1-type_HTH"/>
</dbReference>
<dbReference type="STRING" id="1962155.B1813_19625"/>
<dbReference type="InterPro" id="IPR050807">
    <property type="entry name" value="TransReg_Diox_bact_type"/>
</dbReference>
<evidence type="ECO:0000259" key="2">
    <source>
        <dbReference type="PROSITE" id="PS50943"/>
    </source>
</evidence>
<dbReference type="GO" id="GO:0003677">
    <property type="term" value="F:DNA binding"/>
    <property type="evidence" value="ECO:0007669"/>
    <property type="project" value="UniProtKB-KW"/>
</dbReference>
<dbReference type="GO" id="GO:0005829">
    <property type="term" value="C:cytosol"/>
    <property type="evidence" value="ECO:0007669"/>
    <property type="project" value="TreeGrafter"/>
</dbReference>
<dbReference type="AlphaFoldDB" id="A0A1V8ZZ14"/>
<comment type="caution">
    <text evidence="3">The sequence shown here is derived from an EMBL/GenBank/DDBJ whole genome shotgun (WGS) entry which is preliminary data.</text>
</comment>
<dbReference type="InterPro" id="IPR010982">
    <property type="entry name" value="Lambda_DNA-bd_dom_sf"/>
</dbReference>
<dbReference type="PANTHER" id="PTHR46797">
    <property type="entry name" value="HTH-TYPE TRANSCRIPTIONAL REGULATOR"/>
    <property type="match status" value="1"/>
</dbReference>
<dbReference type="Pfam" id="PF13560">
    <property type="entry name" value="HTH_31"/>
    <property type="match status" value="1"/>
</dbReference>
<reference evidence="3 4" key="1">
    <citation type="submission" date="2017-02" db="EMBL/GenBank/DDBJ databases">
        <title>Draft genome of Saccharomonospora sp. 154.</title>
        <authorList>
            <person name="Alonso-Carmona G.S."/>
            <person name="De La Haba R."/>
            <person name="Vera-Gargallo B."/>
            <person name="Sandoval-Trujillo A.H."/>
            <person name="Ramirez-Duran N."/>
            <person name="Ventosa A."/>
        </authorList>
    </citation>
    <scope>NUCLEOTIDE SEQUENCE [LARGE SCALE GENOMIC DNA]</scope>
    <source>
        <strain evidence="3 4">LRS4.154</strain>
    </source>
</reference>
<dbReference type="PROSITE" id="PS50943">
    <property type="entry name" value="HTH_CROC1"/>
    <property type="match status" value="1"/>
</dbReference>